<organism evidence="1 2">
    <name type="scientific">Spraguea lophii (strain 42_110)</name>
    <name type="common">Microsporidian parasite</name>
    <dbReference type="NCBI Taxonomy" id="1358809"/>
    <lineage>
        <taxon>Eukaryota</taxon>
        <taxon>Fungi</taxon>
        <taxon>Fungi incertae sedis</taxon>
        <taxon>Microsporidia</taxon>
        <taxon>Spragueidae</taxon>
        <taxon>Spraguea</taxon>
    </lineage>
</organism>
<name>S7W4L7_SPRLO</name>
<dbReference type="AlphaFoldDB" id="S7W4L7"/>
<keyword evidence="2" id="KW-1185">Reference proteome</keyword>
<proteinExistence type="predicted"/>
<dbReference type="VEuPathDB" id="MicrosporidiaDB:SLOPH_757"/>
<comment type="caution">
    <text evidence="1">The sequence shown here is derived from an EMBL/GenBank/DDBJ whole genome shotgun (WGS) entry which is preliminary data.</text>
</comment>
<protein>
    <submittedName>
        <fullName evidence="1">Uncharacterized protein</fullName>
    </submittedName>
</protein>
<dbReference type="STRING" id="1358809.S7W4L7"/>
<dbReference type="HOGENOM" id="CLU_586854_0_0_1"/>
<reference evidence="2" key="1">
    <citation type="journal article" date="2013" name="PLoS Genet.">
        <title>The genome of Spraguea lophii and the basis of host-microsporidian interactions.</title>
        <authorList>
            <person name="Campbell S.E."/>
            <person name="Williams T.A."/>
            <person name="Yousuf A."/>
            <person name="Soanes D.M."/>
            <person name="Paszkiewicz K.H."/>
            <person name="Williams B.A.P."/>
        </authorList>
    </citation>
    <scope>NUCLEOTIDE SEQUENCE [LARGE SCALE GENOMIC DNA]</scope>
    <source>
        <strain evidence="2">42_110</strain>
    </source>
</reference>
<gene>
    <name evidence="1" type="ORF">SLOPH_757</name>
</gene>
<evidence type="ECO:0000313" key="1">
    <source>
        <dbReference type="EMBL" id="EPR77690.1"/>
    </source>
</evidence>
<sequence>MKFYILTAVAIFFFDINKIFDIHINCTKIKIRDILKDKDMREDGNCDLTNIAHDEYQIQYMSPTKCQTKKTKNSLKSRITNSEEKIKARIINLFNPRKNNVIKQLNSRLSCDNLFSASLSSYYSRNSLYFRRMISKENDKDSETKNIPSDPIYTEFPFGSKLPDSTYIKFALDDDLPELTYAEFPVDNASPEPTYVNFTFDNTSSEPVSVDLPVVNELSETTYVDLLFDNTSSDSIHDEFSVVNELSEPTYVNFTFDNISSESTYAELPVDKEPSKPTYVDLQNHMFSEQGIGKTLEESIHDRFSKLLKLPVFSDNSTRKIENSLSCIMKSLTPIDAATEESRSALNIPNENNGGKINNQVASPIQDNPPILEENQLIHNKKTTSEMESTLERNTPNHFPCAGNYIERMNEKKLEKEVKDTSLTYEHTSEGNPCIPYYNGPYILENNVQVPRSKPYVFQTRNKTPT</sequence>
<dbReference type="Proteomes" id="UP000014978">
    <property type="component" value="Unassembled WGS sequence"/>
</dbReference>
<dbReference type="EMBL" id="ATCN01001347">
    <property type="protein sequence ID" value="EPR77690.1"/>
    <property type="molecule type" value="Genomic_DNA"/>
</dbReference>
<evidence type="ECO:0000313" key="2">
    <source>
        <dbReference type="Proteomes" id="UP000014978"/>
    </source>
</evidence>
<accession>S7W4L7</accession>
<dbReference type="InParanoid" id="S7W4L7"/>